<keyword evidence="1" id="KW-0732">Signal</keyword>
<feature type="signal peptide" evidence="1">
    <location>
        <begin position="1"/>
        <end position="25"/>
    </location>
</feature>
<dbReference type="EMBL" id="KQ426944">
    <property type="protein sequence ID" value="KOF67586.1"/>
    <property type="molecule type" value="Genomic_DNA"/>
</dbReference>
<dbReference type="AlphaFoldDB" id="A0A0L8FSA0"/>
<organism evidence="2">
    <name type="scientific">Octopus bimaculoides</name>
    <name type="common">California two-spotted octopus</name>
    <dbReference type="NCBI Taxonomy" id="37653"/>
    <lineage>
        <taxon>Eukaryota</taxon>
        <taxon>Metazoa</taxon>
        <taxon>Spiralia</taxon>
        <taxon>Lophotrochozoa</taxon>
        <taxon>Mollusca</taxon>
        <taxon>Cephalopoda</taxon>
        <taxon>Coleoidea</taxon>
        <taxon>Octopodiformes</taxon>
        <taxon>Octopoda</taxon>
        <taxon>Incirrata</taxon>
        <taxon>Octopodidae</taxon>
        <taxon>Octopus</taxon>
    </lineage>
</organism>
<name>A0A0L8FSA0_OCTBM</name>
<evidence type="ECO:0000313" key="2">
    <source>
        <dbReference type="EMBL" id="KOF67586.1"/>
    </source>
</evidence>
<proteinExistence type="predicted"/>
<feature type="chain" id="PRO_5005582598" description="Lipoprotein" evidence="1">
    <location>
        <begin position="26"/>
        <end position="59"/>
    </location>
</feature>
<evidence type="ECO:0000256" key="1">
    <source>
        <dbReference type="SAM" id="SignalP"/>
    </source>
</evidence>
<sequence length="59" mass="6941">MYNVNFFQTLSLFFSFSLILSSCDSSKTNNKKKIIKNKNKNKNSKYKDTKHCKNPLIFT</sequence>
<accession>A0A0L8FSA0</accession>
<protein>
    <recommendedName>
        <fullName evidence="3">Lipoprotein</fullName>
    </recommendedName>
</protein>
<reference evidence="2" key="1">
    <citation type="submission" date="2015-07" db="EMBL/GenBank/DDBJ databases">
        <title>MeaNS - Measles Nucleotide Surveillance Program.</title>
        <authorList>
            <person name="Tran T."/>
            <person name="Druce J."/>
        </authorList>
    </citation>
    <scope>NUCLEOTIDE SEQUENCE</scope>
    <source>
        <strain evidence="2">UCB-OBI-ISO-001</strain>
        <tissue evidence="2">Gonad</tissue>
    </source>
</reference>
<evidence type="ECO:0008006" key="3">
    <source>
        <dbReference type="Google" id="ProtNLM"/>
    </source>
</evidence>
<gene>
    <name evidence="2" type="ORF">OCBIM_22009277mg</name>
</gene>